<dbReference type="GO" id="GO:0016301">
    <property type="term" value="F:kinase activity"/>
    <property type="evidence" value="ECO:0007669"/>
    <property type="project" value="UniProtKB-KW"/>
</dbReference>
<sequence>MGNNPSSSRQSTSSPQGPPISNQAVNNVRREPRRRESIQALSNAKASAAPPSASLESATAHSTAARPLRPDSRGRAHSVATPTLKPHDIATLERMGSGQSHEKDQREPSPPPPEPSPLTQPVDVPQSAARAPSSSPPDAGEAPSSQSDAYHTQAATFARPPRLPLPIEEEVHTPGSPIISPADLTAPIDPESIDGVLPRRTSVLSSTTADEDEVVDDNFDTEGGLRPAVPTVVEWLGPGEKVYVTGTFAGWNKKFRLHKNGSSKHKDAFSAIIHLQPGTHHLKFLVDNEMQLSPELPTAVDFTNILVNYLEVSPDDIPQVQEPQPTAPVDIPGHQRPEDEKPEAQAPEGVYPPQIIPPSPDLRQIPQTNPPASETPAAVTSSNPVPVAPAPPKQYHCVIPQYLADLDAEEESSKFARASAALNTTPPPPSLPVMLSKSILNGSMPMKDDSSVLNMPNHTVLNHLATSSIKHNVLATSATTRYKRKACPPLLTNVTARPGFKKCTRERMLTRNSFLRLSCTSQRVTPGNNKSLGVNIASLI</sequence>
<dbReference type="GO" id="GO:0005634">
    <property type="term" value="C:nucleus"/>
    <property type="evidence" value="ECO:0007669"/>
    <property type="project" value="TreeGrafter"/>
</dbReference>
<dbReference type="CDD" id="cd02859">
    <property type="entry name" value="E_set_AMPKbeta_like_N"/>
    <property type="match status" value="1"/>
</dbReference>
<dbReference type="GO" id="GO:0007165">
    <property type="term" value="P:signal transduction"/>
    <property type="evidence" value="ECO:0007669"/>
    <property type="project" value="UniProtKB-ARBA"/>
</dbReference>
<dbReference type="AlphaFoldDB" id="A0A1S8BNT9"/>
<feature type="compositionally biased region" description="Low complexity" evidence="4">
    <location>
        <begin position="1"/>
        <end position="15"/>
    </location>
</feature>
<keyword evidence="6" id="KW-0808">Transferase</keyword>
<comment type="subcellular location">
    <subcellularLocation>
        <location evidence="1">Cytoplasm</location>
    </subcellularLocation>
</comment>
<accession>A0A1S8BNT9</accession>
<feature type="compositionally biased region" description="Low complexity" evidence="4">
    <location>
        <begin position="376"/>
        <end position="385"/>
    </location>
</feature>
<keyword evidence="6" id="KW-0418">Kinase</keyword>
<dbReference type="SUPFAM" id="SSF160219">
    <property type="entry name" value="AMPKBI-like"/>
    <property type="match status" value="1"/>
</dbReference>
<dbReference type="SUPFAM" id="SSF81296">
    <property type="entry name" value="E set domains"/>
    <property type="match status" value="1"/>
</dbReference>
<evidence type="ECO:0000313" key="7">
    <source>
        <dbReference type="Proteomes" id="UP000190776"/>
    </source>
</evidence>
<dbReference type="Pfam" id="PF16561">
    <property type="entry name" value="AMPK1_CBM"/>
    <property type="match status" value="1"/>
</dbReference>
<dbReference type="GO" id="GO:0019901">
    <property type="term" value="F:protein kinase binding"/>
    <property type="evidence" value="ECO:0007669"/>
    <property type="project" value="TreeGrafter"/>
</dbReference>
<dbReference type="PANTHER" id="PTHR10343">
    <property type="entry name" value="5'-AMP-ACTIVATED PROTEIN KINASE , BETA SUBUNIT"/>
    <property type="match status" value="1"/>
</dbReference>
<feature type="compositionally biased region" description="Pro residues" evidence="4">
    <location>
        <begin position="108"/>
        <end position="118"/>
    </location>
</feature>
<dbReference type="GO" id="GO:0031588">
    <property type="term" value="C:nucleotide-activated protein kinase complex"/>
    <property type="evidence" value="ECO:0007669"/>
    <property type="project" value="TreeGrafter"/>
</dbReference>
<feature type="compositionally biased region" description="Low complexity" evidence="4">
    <location>
        <begin position="40"/>
        <end position="60"/>
    </location>
</feature>
<dbReference type="FunFam" id="2.60.40.10:FF:000562">
    <property type="entry name" value="Snf1 kinase complex beta-subunit Gal83"/>
    <property type="match status" value="1"/>
</dbReference>
<dbReference type="GO" id="GO:0005737">
    <property type="term" value="C:cytoplasm"/>
    <property type="evidence" value="ECO:0007669"/>
    <property type="project" value="UniProtKB-SubCell"/>
</dbReference>
<dbReference type="Gene3D" id="2.60.40.10">
    <property type="entry name" value="Immunoglobulins"/>
    <property type="match status" value="1"/>
</dbReference>
<dbReference type="InterPro" id="IPR050827">
    <property type="entry name" value="CRP1_MDG1_kinase"/>
</dbReference>
<dbReference type="InterPro" id="IPR032640">
    <property type="entry name" value="AMPK1_CBM"/>
</dbReference>
<proteinExistence type="inferred from homology"/>
<dbReference type="SMART" id="SM01010">
    <property type="entry name" value="AMPKBI"/>
    <property type="match status" value="1"/>
</dbReference>
<feature type="compositionally biased region" description="Low complexity" evidence="4">
    <location>
        <begin position="125"/>
        <end position="139"/>
    </location>
</feature>
<dbReference type="Proteomes" id="UP000190776">
    <property type="component" value="Unassembled WGS sequence"/>
</dbReference>
<gene>
    <name evidence="6" type="ORF">BK809_0005857</name>
</gene>
<dbReference type="Gene3D" id="6.20.250.60">
    <property type="match status" value="1"/>
</dbReference>
<organism evidence="6 7">
    <name type="scientific">Diplodia seriata</name>
    <dbReference type="NCBI Taxonomy" id="420778"/>
    <lineage>
        <taxon>Eukaryota</taxon>
        <taxon>Fungi</taxon>
        <taxon>Dikarya</taxon>
        <taxon>Ascomycota</taxon>
        <taxon>Pezizomycotina</taxon>
        <taxon>Dothideomycetes</taxon>
        <taxon>Dothideomycetes incertae sedis</taxon>
        <taxon>Botryosphaeriales</taxon>
        <taxon>Botryosphaeriaceae</taxon>
        <taxon>Diplodia</taxon>
    </lineage>
</organism>
<evidence type="ECO:0000313" key="6">
    <source>
        <dbReference type="EMBL" id="OMP89136.1"/>
    </source>
</evidence>
<evidence type="ECO:0000256" key="4">
    <source>
        <dbReference type="SAM" id="MobiDB-lite"/>
    </source>
</evidence>
<comment type="caution">
    <text evidence="6">The sequence shown here is derived from an EMBL/GenBank/DDBJ whole genome shotgun (WGS) entry which is preliminary data.</text>
</comment>
<evidence type="ECO:0000256" key="2">
    <source>
        <dbReference type="ARBA" id="ARBA00010926"/>
    </source>
</evidence>
<feature type="compositionally biased region" description="Basic and acidic residues" evidence="4">
    <location>
        <begin position="333"/>
        <end position="343"/>
    </location>
</feature>
<dbReference type="STRING" id="420778.A0A1S8BNT9"/>
<feature type="region of interest" description="Disordered" evidence="4">
    <location>
        <begin position="316"/>
        <end position="387"/>
    </location>
</feature>
<feature type="compositionally biased region" description="Polar residues" evidence="4">
    <location>
        <begin position="143"/>
        <end position="152"/>
    </location>
</feature>
<dbReference type="InterPro" id="IPR013783">
    <property type="entry name" value="Ig-like_fold"/>
</dbReference>
<protein>
    <submittedName>
        <fullName evidence="6">SNF1 protein kinase subunit beta-2</fullName>
    </submittedName>
</protein>
<reference evidence="6 7" key="1">
    <citation type="submission" date="2017-01" db="EMBL/GenBank/DDBJ databases">
        <title>Draft genome sequence of Diplodia seriata F98.1, a fungal species involved in grapevine trunk diseases.</title>
        <authorList>
            <person name="Robert-Siegwald G."/>
            <person name="Vallet J."/>
            <person name="Abou-Mansour E."/>
            <person name="Xu J."/>
            <person name="Rey P."/>
            <person name="Bertsch C."/>
            <person name="Rego C."/>
            <person name="Larignon P."/>
            <person name="Fontaine F."/>
            <person name="Lebrun M.-H."/>
        </authorList>
    </citation>
    <scope>NUCLEOTIDE SEQUENCE [LARGE SCALE GENOMIC DNA]</scope>
    <source>
        <strain evidence="6 7">F98.1</strain>
    </source>
</reference>
<name>A0A1S8BNT9_9PEZI</name>
<dbReference type="PANTHER" id="PTHR10343:SF84">
    <property type="entry name" value="5'-AMP-ACTIVATED PROTEIN KINASE SUBUNIT BETA-1"/>
    <property type="match status" value="1"/>
</dbReference>
<dbReference type="InterPro" id="IPR014756">
    <property type="entry name" value="Ig_E-set"/>
</dbReference>
<dbReference type="InterPro" id="IPR006828">
    <property type="entry name" value="ASC_dom"/>
</dbReference>
<dbReference type="EMBL" id="MSZU01000074">
    <property type="protein sequence ID" value="OMP89136.1"/>
    <property type="molecule type" value="Genomic_DNA"/>
</dbReference>
<feature type="compositionally biased region" description="Basic and acidic residues" evidence="4">
    <location>
        <begin position="28"/>
        <end position="37"/>
    </location>
</feature>
<feature type="domain" description="Association with the SNF1 complex (ASC)" evidence="5">
    <location>
        <begin position="388"/>
        <end position="490"/>
    </location>
</feature>
<evidence type="ECO:0000256" key="1">
    <source>
        <dbReference type="ARBA" id="ARBA00004496"/>
    </source>
</evidence>
<evidence type="ECO:0000256" key="3">
    <source>
        <dbReference type="ARBA" id="ARBA00022490"/>
    </source>
</evidence>
<keyword evidence="3" id="KW-0963">Cytoplasm</keyword>
<dbReference type="Pfam" id="PF04739">
    <property type="entry name" value="AMPKBI"/>
    <property type="match status" value="1"/>
</dbReference>
<feature type="region of interest" description="Disordered" evidence="4">
    <location>
        <begin position="1"/>
        <end position="152"/>
    </location>
</feature>
<dbReference type="OrthoDB" id="531008at2759"/>
<dbReference type="InterPro" id="IPR037256">
    <property type="entry name" value="ASC_dom_sf"/>
</dbReference>
<evidence type="ECO:0000259" key="5">
    <source>
        <dbReference type="SMART" id="SM01010"/>
    </source>
</evidence>
<comment type="similarity">
    <text evidence="2">Belongs to the 5'-AMP-activated protein kinase beta subunit family.</text>
</comment>